<name>A0A2K9Z6J7_RHILE</name>
<dbReference type="EMBL" id="CP025012">
    <property type="protein sequence ID" value="AUW43875.1"/>
    <property type="molecule type" value="Genomic_DNA"/>
</dbReference>
<reference evidence="1 2" key="1">
    <citation type="submission" date="2017-11" db="EMBL/GenBank/DDBJ databases">
        <title>Complete genome of Rhizobium leguminosarum Norway, an ineffective micro-symbiont.</title>
        <authorList>
            <person name="Hoffrichter A."/>
            <person name="Liang J."/>
            <person name="Brachmann A."/>
            <person name="Marin M."/>
        </authorList>
    </citation>
    <scope>NUCLEOTIDE SEQUENCE [LARGE SCALE GENOMIC DNA]</scope>
    <source>
        <strain evidence="1 2">Norway</strain>
    </source>
</reference>
<sequence length="205" mass="22311">MATSKKSTSLPSAAVAEDNGLPELRLLLFTAEGYVYARDDEGNLSIFDKGFDGVEAARVTDDGNIFLKRGQAEGEVVPWPPKDLTIPPAKQGAHTYENFEGIETYVGTLVKVHGKRISVHLPWRVNTPPMEFPGGTIVANAGPDGLYTLDSEKTCEPVDHSREIAGNIIHLFQLPAENEALLVNGREGLFLLVKKSDPRAVSCLR</sequence>
<dbReference type="Proteomes" id="UP000238523">
    <property type="component" value="Chromosome"/>
</dbReference>
<gene>
    <name evidence="1" type="ORF">CUJ84_Chr003539</name>
</gene>
<organism evidence="1 2">
    <name type="scientific">Rhizobium leguminosarum</name>
    <dbReference type="NCBI Taxonomy" id="384"/>
    <lineage>
        <taxon>Bacteria</taxon>
        <taxon>Pseudomonadati</taxon>
        <taxon>Pseudomonadota</taxon>
        <taxon>Alphaproteobacteria</taxon>
        <taxon>Hyphomicrobiales</taxon>
        <taxon>Rhizobiaceae</taxon>
        <taxon>Rhizobium/Agrobacterium group</taxon>
        <taxon>Rhizobium</taxon>
    </lineage>
</organism>
<accession>A0A2K9Z6J7</accession>
<proteinExistence type="predicted"/>
<evidence type="ECO:0000313" key="1">
    <source>
        <dbReference type="EMBL" id="AUW43875.1"/>
    </source>
</evidence>
<evidence type="ECO:0000313" key="2">
    <source>
        <dbReference type="Proteomes" id="UP000238523"/>
    </source>
</evidence>
<dbReference type="AlphaFoldDB" id="A0A2K9Z6J7"/>
<protein>
    <submittedName>
        <fullName evidence="1">Uncharacterized protein</fullName>
    </submittedName>
</protein>